<organism evidence="2 3">
    <name type="scientific">Pseudocohnilembus persalinus</name>
    <name type="common">Ciliate</name>
    <dbReference type="NCBI Taxonomy" id="266149"/>
    <lineage>
        <taxon>Eukaryota</taxon>
        <taxon>Sar</taxon>
        <taxon>Alveolata</taxon>
        <taxon>Ciliophora</taxon>
        <taxon>Intramacronucleata</taxon>
        <taxon>Oligohymenophorea</taxon>
        <taxon>Scuticociliatia</taxon>
        <taxon>Philasterida</taxon>
        <taxon>Pseudocohnilembidae</taxon>
        <taxon>Pseudocohnilembus</taxon>
    </lineage>
</organism>
<keyword evidence="2" id="KW-0371">Homeobox</keyword>
<proteinExistence type="predicted"/>
<dbReference type="Proteomes" id="UP000054937">
    <property type="component" value="Unassembled WGS sequence"/>
</dbReference>
<comment type="caution">
    <text evidence="2">The sequence shown here is derived from an EMBL/GenBank/DDBJ whole genome shotgun (WGS) entry which is preliminary data.</text>
</comment>
<evidence type="ECO:0000313" key="2">
    <source>
        <dbReference type="EMBL" id="KRX10274.1"/>
    </source>
</evidence>
<protein>
    <submittedName>
        <fullName evidence="2">Homeodomain protein</fullName>
    </submittedName>
</protein>
<dbReference type="InParanoid" id="A0A0V0R718"/>
<reference evidence="2 3" key="1">
    <citation type="journal article" date="2015" name="Sci. Rep.">
        <title>Genome of the facultative scuticociliatosis pathogen Pseudocohnilembus persalinus provides insight into its virulence through horizontal gene transfer.</title>
        <authorList>
            <person name="Xiong J."/>
            <person name="Wang G."/>
            <person name="Cheng J."/>
            <person name="Tian M."/>
            <person name="Pan X."/>
            <person name="Warren A."/>
            <person name="Jiang C."/>
            <person name="Yuan D."/>
            <person name="Miao W."/>
        </authorList>
    </citation>
    <scope>NUCLEOTIDE SEQUENCE [LARGE SCALE GENOMIC DNA]</scope>
    <source>
        <strain evidence="2">36N120E</strain>
    </source>
</reference>
<evidence type="ECO:0000313" key="3">
    <source>
        <dbReference type="Proteomes" id="UP000054937"/>
    </source>
</evidence>
<keyword evidence="3" id="KW-1185">Reference proteome</keyword>
<gene>
    <name evidence="2" type="ORF">PPERSA_09658</name>
</gene>
<dbReference type="AlphaFoldDB" id="A0A0V0R718"/>
<dbReference type="PANTHER" id="PTHR41733:SF1">
    <property type="entry name" value="CHROMOSOME UNDETERMINED SCAFFOLD_30, WHOLE GENOME SHOTGUN SEQUENCE"/>
    <property type="match status" value="1"/>
</dbReference>
<evidence type="ECO:0000256" key="1">
    <source>
        <dbReference type="SAM" id="Coils"/>
    </source>
</evidence>
<dbReference type="EMBL" id="LDAU01000032">
    <property type="protein sequence ID" value="KRX10274.1"/>
    <property type="molecule type" value="Genomic_DNA"/>
</dbReference>
<dbReference type="OrthoDB" id="608866at2759"/>
<sequence length="190" mass="22609">MEQGNSNSLWNYTLSPGWNEQEVQVLKQALQYFGIGKWKQIQEHQCLPDKTISQIYMQTQRLLGQQSLGDLFGLRLHLDKVWENNKKKVGVIRKFGCIINTGDNPNKNEKLERQRLYNQQFGLSKEEIKKLKIPYSYKNLNQVMSLEQIQRNEKKLTNLQIIEEYQNLKNEITQRIKIFKQIKIEQQQQV</sequence>
<feature type="coiled-coil region" evidence="1">
    <location>
        <begin position="151"/>
        <end position="182"/>
    </location>
</feature>
<dbReference type="Gene3D" id="1.10.10.60">
    <property type="entry name" value="Homeodomain-like"/>
    <property type="match status" value="1"/>
</dbReference>
<keyword evidence="1" id="KW-0175">Coiled coil</keyword>
<dbReference type="OMA" id="GNGINNH"/>
<dbReference type="GO" id="GO:0003677">
    <property type="term" value="F:DNA binding"/>
    <property type="evidence" value="ECO:0007669"/>
    <property type="project" value="UniProtKB-KW"/>
</dbReference>
<dbReference type="SUPFAM" id="SSF46689">
    <property type="entry name" value="Homeodomain-like"/>
    <property type="match status" value="1"/>
</dbReference>
<keyword evidence="2" id="KW-0238">DNA-binding</keyword>
<accession>A0A0V0R718</accession>
<name>A0A0V0R718_PSEPJ</name>
<dbReference type="InterPro" id="IPR009057">
    <property type="entry name" value="Homeodomain-like_sf"/>
</dbReference>
<dbReference type="PANTHER" id="PTHR41733">
    <property type="entry name" value="UBIQUITIN-ASSOCIATED/TRANSLATION ELONGATION FACTOR EF1B, N-TERMINAL, EUKARYOTE"/>
    <property type="match status" value="1"/>
</dbReference>